<comment type="similarity">
    <text evidence="2">Belongs to the RelE toxin family.</text>
</comment>
<dbReference type="AlphaFoldDB" id="A0A509EFU8"/>
<sequence length="98" mass="11100">MNGGYVLAPRAHEDLDGIWDYTAERWDPDQADRYVRRLAQAFADLAAGTVRGWSAEKIRPGYCRLTVATHVVFHRKGDGGRTDVIRILHERMDAAPHL</sequence>
<keyword evidence="4" id="KW-1185">Reference proteome</keyword>
<dbReference type="Pfam" id="PF05016">
    <property type="entry name" value="ParE_toxin"/>
    <property type="match status" value="1"/>
</dbReference>
<evidence type="ECO:0000313" key="4">
    <source>
        <dbReference type="Proteomes" id="UP000410984"/>
    </source>
</evidence>
<evidence type="ECO:0000256" key="1">
    <source>
        <dbReference type="ARBA" id="ARBA00022649"/>
    </source>
</evidence>
<dbReference type="RefSeq" id="WP_142584318.1">
    <property type="nucleotide sequence ID" value="NZ_CABFPH010000057.1"/>
</dbReference>
<dbReference type="PIRSF" id="PIRSF029218">
    <property type="entry name" value="ParE"/>
    <property type="match status" value="1"/>
</dbReference>
<dbReference type="OrthoDB" id="7173315at2"/>
<dbReference type="Proteomes" id="UP000410984">
    <property type="component" value="Unassembled WGS sequence"/>
</dbReference>
<dbReference type="Gene3D" id="3.30.2310.20">
    <property type="entry name" value="RelE-like"/>
    <property type="match status" value="1"/>
</dbReference>
<organism evidence="3 4">
    <name type="scientific">Methylobacterium symbioticum</name>
    <dbReference type="NCBI Taxonomy" id="2584084"/>
    <lineage>
        <taxon>Bacteria</taxon>
        <taxon>Pseudomonadati</taxon>
        <taxon>Pseudomonadota</taxon>
        <taxon>Alphaproteobacteria</taxon>
        <taxon>Hyphomicrobiales</taxon>
        <taxon>Methylobacteriaceae</taxon>
        <taxon>Methylobacterium</taxon>
    </lineage>
</organism>
<dbReference type="EMBL" id="CABFPH010000057">
    <property type="protein sequence ID" value="VUD73051.1"/>
    <property type="molecule type" value="Genomic_DNA"/>
</dbReference>
<gene>
    <name evidence="3" type="primary">parE1</name>
    <name evidence="3" type="ORF">MET9862_03663</name>
</gene>
<accession>A0A509EFU8</accession>
<dbReference type="InterPro" id="IPR035093">
    <property type="entry name" value="RelE/ParE_toxin_dom_sf"/>
</dbReference>
<dbReference type="InterPro" id="IPR007712">
    <property type="entry name" value="RelE/ParE_toxin"/>
</dbReference>
<protein>
    <recommendedName>
        <fullName evidence="2">Toxin</fullName>
    </recommendedName>
</protein>
<dbReference type="InterPro" id="IPR028344">
    <property type="entry name" value="ParE1/4"/>
</dbReference>
<evidence type="ECO:0000313" key="3">
    <source>
        <dbReference type="EMBL" id="VUD73051.1"/>
    </source>
</evidence>
<name>A0A509EFU8_9HYPH</name>
<evidence type="ECO:0000256" key="2">
    <source>
        <dbReference type="PIRNR" id="PIRNR029218"/>
    </source>
</evidence>
<keyword evidence="1" id="KW-1277">Toxin-antitoxin system</keyword>
<proteinExistence type="inferred from homology"/>
<reference evidence="3 4" key="1">
    <citation type="submission" date="2019-06" db="EMBL/GenBank/DDBJ databases">
        <authorList>
            <person name="Rodrigo-Torres L."/>
            <person name="Arahal R. D."/>
            <person name="Lucena T."/>
        </authorList>
    </citation>
    <scope>NUCLEOTIDE SEQUENCE [LARGE SCALE GENOMIC DNA]</scope>
    <source>
        <strain evidence="3 4">SB0023/3</strain>
    </source>
</reference>